<dbReference type="EMBL" id="JACGWL010000015">
    <property type="protein sequence ID" value="KAK4386407.1"/>
    <property type="molecule type" value="Genomic_DNA"/>
</dbReference>
<name>A0AAE1W446_9LAMI</name>
<evidence type="ECO:0000259" key="2">
    <source>
        <dbReference type="PROSITE" id="PS51084"/>
    </source>
</evidence>
<dbReference type="Pfam" id="PF01230">
    <property type="entry name" value="HIT"/>
    <property type="match status" value="1"/>
</dbReference>
<proteinExistence type="predicted"/>
<dbReference type="PROSITE" id="PS51084">
    <property type="entry name" value="HIT_2"/>
    <property type="match status" value="1"/>
</dbReference>
<keyword evidence="4" id="KW-1185">Reference proteome</keyword>
<organism evidence="3 4">
    <name type="scientific">Sesamum angolense</name>
    <dbReference type="NCBI Taxonomy" id="2727404"/>
    <lineage>
        <taxon>Eukaryota</taxon>
        <taxon>Viridiplantae</taxon>
        <taxon>Streptophyta</taxon>
        <taxon>Embryophyta</taxon>
        <taxon>Tracheophyta</taxon>
        <taxon>Spermatophyta</taxon>
        <taxon>Magnoliopsida</taxon>
        <taxon>eudicotyledons</taxon>
        <taxon>Gunneridae</taxon>
        <taxon>Pentapetalae</taxon>
        <taxon>asterids</taxon>
        <taxon>lamiids</taxon>
        <taxon>Lamiales</taxon>
        <taxon>Pedaliaceae</taxon>
        <taxon>Sesamum</taxon>
    </lineage>
</organism>
<dbReference type="Gene3D" id="3.30.428.10">
    <property type="entry name" value="HIT-like"/>
    <property type="match status" value="1"/>
</dbReference>
<dbReference type="InterPro" id="IPR036265">
    <property type="entry name" value="HIT-like_sf"/>
</dbReference>
<dbReference type="InterPro" id="IPR011146">
    <property type="entry name" value="HIT-like"/>
</dbReference>
<dbReference type="AlphaFoldDB" id="A0AAE1W446"/>
<dbReference type="SUPFAM" id="SSF54197">
    <property type="entry name" value="HIT-like"/>
    <property type="match status" value="1"/>
</dbReference>
<comment type="caution">
    <text evidence="1">Lacks conserved residue(s) required for the propagation of feature annotation.</text>
</comment>
<dbReference type="GO" id="GO:0047627">
    <property type="term" value="F:adenylylsulfatase activity"/>
    <property type="evidence" value="ECO:0007669"/>
    <property type="project" value="UniProtKB-ARBA"/>
</dbReference>
<feature type="domain" description="HIT" evidence="2">
    <location>
        <begin position="71"/>
        <end position="110"/>
    </location>
</feature>
<evidence type="ECO:0000256" key="1">
    <source>
        <dbReference type="PROSITE-ProRule" id="PRU00464"/>
    </source>
</evidence>
<dbReference type="PRINTS" id="PR00332">
    <property type="entry name" value="HISTRIAD"/>
</dbReference>
<dbReference type="CDD" id="cd01276">
    <property type="entry name" value="PKCI_related"/>
    <property type="match status" value="1"/>
</dbReference>
<reference evidence="3" key="2">
    <citation type="journal article" date="2024" name="Plant">
        <title>Genomic evolution and insights into agronomic trait innovations of Sesamum species.</title>
        <authorList>
            <person name="Miao H."/>
            <person name="Wang L."/>
            <person name="Qu L."/>
            <person name="Liu H."/>
            <person name="Sun Y."/>
            <person name="Le M."/>
            <person name="Wang Q."/>
            <person name="Wei S."/>
            <person name="Zheng Y."/>
            <person name="Lin W."/>
            <person name="Duan Y."/>
            <person name="Cao H."/>
            <person name="Xiong S."/>
            <person name="Wang X."/>
            <person name="Wei L."/>
            <person name="Li C."/>
            <person name="Ma Q."/>
            <person name="Ju M."/>
            <person name="Zhao R."/>
            <person name="Li G."/>
            <person name="Mu C."/>
            <person name="Tian Q."/>
            <person name="Mei H."/>
            <person name="Zhang T."/>
            <person name="Gao T."/>
            <person name="Zhang H."/>
        </authorList>
    </citation>
    <scope>NUCLEOTIDE SEQUENCE</scope>
    <source>
        <strain evidence="3">K16</strain>
    </source>
</reference>
<sequence>MAAMNSLSLLCGPLSLRALHFIRTSNPSPRSPLFSPPLHFRRVLSSVSAISDEEAAARAAAVSADSGAPTIFDKIISKEIPSTIVYEDEAVLAFRDISPQAPVHVLVIPKLRDVLTELGKAEKRHEEILGRLLYAAKIVAEKEGIIDGFRVVVNSGPSACQICLPSSLTCARRETDEMATRGIAIHFPDYCSHNLLKTSGSPDATRIRIDTLNCMVALSRPENCFWNSSYSHSHNWVRAG</sequence>
<accession>A0AAE1W446</accession>
<comment type="caution">
    <text evidence="3">The sequence shown here is derived from an EMBL/GenBank/DDBJ whole genome shotgun (WGS) entry which is preliminary data.</text>
</comment>
<evidence type="ECO:0000313" key="3">
    <source>
        <dbReference type="EMBL" id="KAK4386407.1"/>
    </source>
</evidence>
<reference evidence="3" key="1">
    <citation type="submission" date="2020-06" db="EMBL/GenBank/DDBJ databases">
        <authorList>
            <person name="Li T."/>
            <person name="Hu X."/>
            <person name="Zhang T."/>
            <person name="Song X."/>
            <person name="Zhang H."/>
            <person name="Dai N."/>
            <person name="Sheng W."/>
            <person name="Hou X."/>
            <person name="Wei L."/>
        </authorList>
    </citation>
    <scope>NUCLEOTIDE SEQUENCE</scope>
    <source>
        <strain evidence="3">K16</strain>
        <tissue evidence="3">Leaf</tissue>
    </source>
</reference>
<protein>
    <submittedName>
        <fullName evidence="3">Adenylylsulfatase HINT1</fullName>
    </submittedName>
</protein>
<evidence type="ECO:0000313" key="4">
    <source>
        <dbReference type="Proteomes" id="UP001289374"/>
    </source>
</evidence>
<dbReference type="PANTHER" id="PTHR23089">
    <property type="entry name" value="HISTIDINE TRIAD HIT PROTEIN"/>
    <property type="match status" value="1"/>
</dbReference>
<gene>
    <name evidence="3" type="ORF">Sango_2511300</name>
</gene>
<dbReference type="InterPro" id="IPR001310">
    <property type="entry name" value="Histidine_triad_HIT"/>
</dbReference>
<dbReference type="Proteomes" id="UP001289374">
    <property type="component" value="Unassembled WGS sequence"/>
</dbReference>